<dbReference type="AlphaFoldDB" id="A0A3B4EE10"/>
<organism evidence="3 4">
    <name type="scientific">Pygocentrus nattereri</name>
    <name type="common">Red-bellied piranha</name>
    <dbReference type="NCBI Taxonomy" id="42514"/>
    <lineage>
        <taxon>Eukaryota</taxon>
        <taxon>Metazoa</taxon>
        <taxon>Chordata</taxon>
        <taxon>Craniata</taxon>
        <taxon>Vertebrata</taxon>
        <taxon>Euteleostomi</taxon>
        <taxon>Actinopterygii</taxon>
        <taxon>Neopterygii</taxon>
        <taxon>Teleostei</taxon>
        <taxon>Ostariophysi</taxon>
        <taxon>Characiformes</taxon>
        <taxon>Characoidei</taxon>
        <taxon>Pygocentrus</taxon>
    </lineage>
</organism>
<reference evidence="3" key="3">
    <citation type="submission" date="2025-09" db="UniProtKB">
        <authorList>
            <consortium name="Ensembl"/>
        </authorList>
    </citation>
    <scope>IDENTIFICATION</scope>
</reference>
<keyword evidence="1" id="KW-0378">Hydrolase</keyword>
<dbReference type="Proteomes" id="UP001501920">
    <property type="component" value="Chromosome 1"/>
</dbReference>
<dbReference type="OMA" id="QKFLDWS"/>
<dbReference type="PANTHER" id="PTHR11046:SF15">
    <property type="entry name" value="RIBOFLAVIN TRANSPORTER 1 ISOFORM X1"/>
    <property type="match status" value="1"/>
</dbReference>
<evidence type="ECO:0000256" key="1">
    <source>
        <dbReference type="ARBA" id="ARBA00022722"/>
    </source>
</evidence>
<protein>
    <submittedName>
        <fullName evidence="3">Uncharacterized protein</fullName>
    </submittedName>
</protein>
<proteinExistence type="predicted"/>
<dbReference type="GeneTree" id="ENSGT00400000024940"/>
<evidence type="ECO:0000256" key="2">
    <source>
        <dbReference type="SAM" id="MobiDB-lite"/>
    </source>
</evidence>
<name>A0A3B4EE10_PYGNA</name>
<dbReference type="RefSeq" id="XP_017576834.1">
    <property type="nucleotide sequence ID" value="XM_017721345.2"/>
</dbReference>
<keyword evidence="1" id="KW-0540">Nuclease</keyword>
<evidence type="ECO:0000313" key="3">
    <source>
        <dbReference type="Ensembl" id="ENSPNAP00000033534.1"/>
    </source>
</evidence>
<keyword evidence="4" id="KW-1185">Reference proteome</keyword>
<dbReference type="Ensembl" id="ENSPNAT00000024525.2">
    <property type="protein sequence ID" value="ENSPNAP00000033534.1"/>
    <property type="gene ID" value="ENSPNAG00000022246.2"/>
</dbReference>
<dbReference type="InterPro" id="IPR022894">
    <property type="entry name" value="Oligoribonuclease"/>
</dbReference>
<dbReference type="GeneID" id="108441685"/>
<dbReference type="PANTHER" id="PTHR11046">
    <property type="entry name" value="OLIGORIBONUCLEASE, MITOCHONDRIAL"/>
    <property type="match status" value="1"/>
</dbReference>
<dbReference type="OrthoDB" id="8644426at2759"/>
<reference evidence="3" key="2">
    <citation type="submission" date="2025-08" db="UniProtKB">
        <authorList>
            <consortium name="Ensembl"/>
        </authorList>
    </citation>
    <scope>IDENTIFICATION</scope>
</reference>
<evidence type="ECO:0000313" key="4">
    <source>
        <dbReference type="Proteomes" id="UP001501920"/>
    </source>
</evidence>
<dbReference type="GO" id="GO:0000175">
    <property type="term" value="F:3'-5'-RNA exonuclease activity"/>
    <property type="evidence" value="ECO:0007669"/>
    <property type="project" value="InterPro"/>
</dbReference>
<dbReference type="STRING" id="42514.ENSPNAP00000033534"/>
<accession>A0A3B4EE10</accession>
<feature type="region of interest" description="Disordered" evidence="2">
    <location>
        <begin position="887"/>
        <end position="919"/>
    </location>
</feature>
<sequence length="944" mass="107352">MEDLQDSAFSGPTALSLTAELKDDFYVKLVDDFLGPQTGDLLGPGEKPCTNRFLVQVGLMREENDVPWVNILKWLQKTFPKNESADFRCLIERNSETALSLTGDARKNFLDSDVNFEFVGPICDSIGIGRRDLLEMSDFSDRAKLTDVTNGLILELTSFIAREKIDPVVLVSWLRNFDPTFCSDGKIQKANKLLQASLKKFRIQYRNSQRSRNRSSGLFDEFLHSPFELVSDIDDLEYRKAAVVKGTWKRKQFRLTPEGSNFQKLNIKEENEPFDISEDNASFGYGRSMESGLDSNQAPHLTDVKEEYDPVSIRSEPAQIPPLDLEETPRSDTGDCVTLLDTSFMSLQKLMELYGGKNETAIKVSMDLLKNQFSLMLRDDLKMKSLNEKVMVHATAEENQPVLLPVSFLQFTTHFLFDVVDAIEKQIMSFEREIVNNTGDKLGRDNNPRFRSFVNFDESAVTRYIHMACEILCPRVETSSSYRRHWLAFCIERNNPSTLPMNRSNRFMNYFEAAAGLVHHYKDVALFVSDLQQLNDDSNILLDSVSDDASDEAIQTLACVVAVVYCKVLGPLWQLLKSDAQYSLFSKYIFCLYEKLLEWSQDVSALLRPEPLTNVFLQVPMQEKNFSGVFRFCEANADNQFGTLLKVCLQRMMKILAAVMEEDLKDFLPGGKYCKEPSPELVEQLSDCTFSKLMGEYPFGHTYPYNKKRPDIVHVRTEESTPEDSARLPAASPQEKTTSPEVFSGPFVKRRTSKPYIMFERANLLPLERIKKKRIKSIDQRLKVQRQDQFYKKMIVATVAKNGGPCKTVQDVDRLLTRMEGVHHAQKRSAIRCELTYQRFMAGSKEKKPENIGFSLGDMVSKLKAILPSEESTANVVSAPTMNVIHVEGDGNQSTDVAPDVTEPQEDPTNQPSLPLNIDVGNRGRQVVLQSYREKFFDEFAPIS</sequence>
<reference evidence="3 4" key="1">
    <citation type="submission" date="2020-10" db="EMBL/GenBank/DDBJ databases">
        <title>Pygocentrus nattereri (red-bellied piranha) genome, fPygNat1, primary haplotype.</title>
        <authorList>
            <person name="Myers G."/>
            <person name="Meyer A."/>
            <person name="Karagic N."/>
            <person name="Pippel M."/>
            <person name="Winkler S."/>
            <person name="Tracey A."/>
            <person name="Wood J."/>
            <person name="Formenti G."/>
            <person name="Howe K."/>
            <person name="Fedrigo O."/>
            <person name="Jarvis E.D."/>
        </authorList>
    </citation>
    <scope>NUCLEOTIDE SEQUENCE [LARGE SCALE GENOMIC DNA]</scope>
</reference>
<dbReference type="CTD" id="79581"/>
<feature type="region of interest" description="Disordered" evidence="2">
    <location>
        <begin position="716"/>
        <end position="745"/>
    </location>
</feature>